<reference evidence="1 2" key="1">
    <citation type="submission" date="2021-06" db="EMBL/GenBank/DDBJ databases">
        <title>Caerostris extrusa draft genome.</title>
        <authorList>
            <person name="Kono N."/>
            <person name="Arakawa K."/>
        </authorList>
    </citation>
    <scope>NUCLEOTIDE SEQUENCE [LARGE SCALE GENOMIC DNA]</scope>
</reference>
<dbReference type="AlphaFoldDB" id="A0AAV4TS38"/>
<evidence type="ECO:0000313" key="1">
    <source>
        <dbReference type="EMBL" id="GIY49015.1"/>
    </source>
</evidence>
<protein>
    <submittedName>
        <fullName evidence="1">Uncharacterized protein</fullName>
    </submittedName>
</protein>
<proteinExistence type="predicted"/>
<dbReference type="EMBL" id="BPLR01011785">
    <property type="protein sequence ID" value="GIY49015.1"/>
    <property type="molecule type" value="Genomic_DNA"/>
</dbReference>
<keyword evidence="2" id="KW-1185">Reference proteome</keyword>
<evidence type="ECO:0000313" key="2">
    <source>
        <dbReference type="Proteomes" id="UP001054945"/>
    </source>
</evidence>
<accession>A0AAV4TS38</accession>
<gene>
    <name evidence="1" type="ORF">CEXT_145591</name>
</gene>
<name>A0AAV4TS38_CAEEX</name>
<comment type="caution">
    <text evidence="1">The sequence shown here is derived from an EMBL/GenBank/DDBJ whole genome shotgun (WGS) entry which is preliminary data.</text>
</comment>
<sequence>MSGRISNNFGKAARIVCNSLRRDNGSSMSHFCLLFSTVKIEETGAVVSIIVEWPLIACENDRAALIRVDWKDLGRLIVADGNCPF</sequence>
<dbReference type="Proteomes" id="UP001054945">
    <property type="component" value="Unassembled WGS sequence"/>
</dbReference>
<organism evidence="1 2">
    <name type="scientific">Caerostris extrusa</name>
    <name type="common">Bark spider</name>
    <name type="synonym">Caerostris bankana</name>
    <dbReference type="NCBI Taxonomy" id="172846"/>
    <lineage>
        <taxon>Eukaryota</taxon>
        <taxon>Metazoa</taxon>
        <taxon>Ecdysozoa</taxon>
        <taxon>Arthropoda</taxon>
        <taxon>Chelicerata</taxon>
        <taxon>Arachnida</taxon>
        <taxon>Araneae</taxon>
        <taxon>Araneomorphae</taxon>
        <taxon>Entelegynae</taxon>
        <taxon>Araneoidea</taxon>
        <taxon>Araneidae</taxon>
        <taxon>Caerostris</taxon>
    </lineage>
</organism>